<evidence type="ECO:0000313" key="6">
    <source>
        <dbReference type="Proteomes" id="UP001608902"/>
    </source>
</evidence>
<sequence length="129" mass="15095">MGGIITCLAKFVLSRFGLWEPEMQENPTSKYGTFRPKSDRFTTTVRWIAENVTKDVKIALSTQNWKPVEMRKIDDKTYLYEIYLPEDDKETTKTIEFKFLVDGIWQTSNEYETCPNEFGTVNNVITAQY</sequence>
<protein>
    <recommendedName>
        <fullName evidence="3">5'-AMP-activated protein kinase subunit beta-1</fullName>
    </recommendedName>
</protein>
<proteinExistence type="inferred from homology"/>
<dbReference type="PANTHER" id="PTHR10343">
    <property type="entry name" value="5'-AMP-ACTIVATED PROTEIN KINASE , BETA SUBUNIT"/>
    <property type="match status" value="1"/>
</dbReference>
<dbReference type="InterPro" id="IPR032640">
    <property type="entry name" value="AMPK1_CBM"/>
</dbReference>
<accession>A0ABD6ECD6</accession>
<dbReference type="AlphaFoldDB" id="A0ABD6ECD6"/>
<dbReference type="InterPro" id="IPR013783">
    <property type="entry name" value="Ig-like_fold"/>
</dbReference>
<name>A0ABD6ECD6_9BILA</name>
<dbReference type="Pfam" id="PF16561">
    <property type="entry name" value="AMPK1_CBM"/>
    <property type="match status" value="1"/>
</dbReference>
<feature type="domain" description="AMP-activated protein kinase glycogen-binding" evidence="4">
    <location>
        <begin position="43"/>
        <end position="127"/>
    </location>
</feature>
<keyword evidence="6" id="KW-1185">Reference proteome</keyword>
<dbReference type="PANTHER" id="PTHR10343:SF84">
    <property type="entry name" value="5'-AMP-ACTIVATED PROTEIN KINASE SUBUNIT BETA-1"/>
    <property type="match status" value="1"/>
</dbReference>
<dbReference type="Gene3D" id="2.60.40.10">
    <property type="entry name" value="Immunoglobulins"/>
    <property type="match status" value="1"/>
</dbReference>
<evidence type="ECO:0000313" key="5">
    <source>
        <dbReference type="EMBL" id="MFH4977643.1"/>
    </source>
</evidence>
<organism evidence="5 6">
    <name type="scientific">Gnathostoma spinigerum</name>
    <dbReference type="NCBI Taxonomy" id="75299"/>
    <lineage>
        <taxon>Eukaryota</taxon>
        <taxon>Metazoa</taxon>
        <taxon>Ecdysozoa</taxon>
        <taxon>Nematoda</taxon>
        <taxon>Chromadorea</taxon>
        <taxon>Rhabditida</taxon>
        <taxon>Spirurina</taxon>
        <taxon>Gnathostomatomorpha</taxon>
        <taxon>Gnathostomatoidea</taxon>
        <taxon>Gnathostomatidae</taxon>
        <taxon>Gnathostoma</taxon>
    </lineage>
</organism>
<comment type="function">
    <text evidence="2">Non-catalytic subunit of AMP-activated protein kinase (AMPK), an energy sensor protein kinase that plays a key role in regulating cellular energy metabolism. In response to reduction of intracellular ATP levels, AMPK activates energy-producing pathways and inhibits energy-consuming processes: inhibits protein, carbohydrate and lipid biosynthesis, as well as cell growth and proliferation. AMPK acts via direct phosphorylation of metabolic enzymes, and by longer-term effects via phosphorylation of transcription regulators. Also acts as a regulator of cellular polarity by remodeling the actin cytoskeleton; probably by indirectly activating myosin. Beta non-catalytic subunit acts as a scaffold on which the AMPK complex assembles, via its C-terminus that bridges alpha (PRKAA1 or PRKAA2) and gamma subunits (PRKAG1, PRKAG2 or PRKAG3).</text>
</comment>
<evidence type="ECO:0000259" key="4">
    <source>
        <dbReference type="Pfam" id="PF16561"/>
    </source>
</evidence>
<dbReference type="SUPFAM" id="SSF81296">
    <property type="entry name" value="E set domains"/>
    <property type="match status" value="1"/>
</dbReference>
<reference evidence="5 6" key="1">
    <citation type="submission" date="2024-08" db="EMBL/GenBank/DDBJ databases">
        <title>Gnathostoma spinigerum genome.</title>
        <authorList>
            <person name="Gonzalez-Bertolin B."/>
            <person name="Monzon S."/>
            <person name="Zaballos A."/>
            <person name="Jimenez P."/>
            <person name="Dekumyoy P."/>
            <person name="Varona S."/>
            <person name="Cuesta I."/>
            <person name="Sumanam S."/>
            <person name="Adisakwattana P."/>
            <person name="Gasser R.B."/>
            <person name="Hernandez-Gonzalez A."/>
            <person name="Young N.D."/>
            <person name="Perteguer M.J."/>
        </authorList>
    </citation>
    <scope>NUCLEOTIDE SEQUENCE [LARGE SCALE GENOMIC DNA]</scope>
    <source>
        <strain evidence="5">AL3</strain>
        <tissue evidence="5">Liver</tissue>
    </source>
</reference>
<dbReference type="Proteomes" id="UP001608902">
    <property type="component" value="Unassembled WGS sequence"/>
</dbReference>
<dbReference type="CDD" id="cd02859">
    <property type="entry name" value="E_set_AMPKbeta_like_N"/>
    <property type="match status" value="1"/>
</dbReference>
<dbReference type="InterPro" id="IPR050827">
    <property type="entry name" value="CRP1_MDG1_kinase"/>
</dbReference>
<gene>
    <name evidence="5" type="ORF">AB6A40_004352</name>
</gene>
<comment type="caution">
    <text evidence="5">The sequence shown here is derived from an EMBL/GenBank/DDBJ whole genome shotgun (WGS) entry which is preliminary data.</text>
</comment>
<evidence type="ECO:0000256" key="3">
    <source>
        <dbReference type="ARBA" id="ARBA00040010"/>
    </source>
</evidence>
<comment type="similarity">
    <text evidence="1">Belongs to the 5'-AMP-activated protein kinase beta subunit family.</text>
</comment>
<evidence type="ECO:0000256" key="2">
    <source>
        <dbReference type="ARBA" id="ARBA00025180"/>
    </source>
</evidence>
<dbReference type="InterPro" id="IPR014756">
    <property type="entry name" value="Ig_E-set"/>
</dbReference>
<dbReference type="EMBL" id="JBGFUD010002474">
    <property type="protein sequence ID" value="MFH4977643.1"/>
    <property type="molecule type" value="Genomic_DNA"/>
</dbReference>
<evidence type="ECO:0000256" key="1">
    <source>
        <dbReference type="ARBA" id="ARBA00010926"/>
    </source>
</evidence>